<organism evidence="6 7">
    <name type="scientific">Noviherbaspirillum album</name>
    <dbReference type="NCBI Taxonomy" id="3080276"/>
    <lineage>
        <taxon>Bacteria</taxon>
        <taxon>Pseudomonadati</taxon>
        <taxon>Pseudomonadota</taxon>
        <taxon>Betaproteobacteria</taxon>
        <taxon>Burkholderiales</taxon>
        <taxon>Oxalobacteraceae</taxon>
        <taxon>Noviherbaspirillum</taxon>
    </lineage>
</organism>
<dbReference type="Pfam" id="PF12838">
    <property type="entry name" value="Fer4_7"/>
    <property type="match status" value="1"/>
</dbReference>
<dbReference type="PROSITE" id="PS51379">
    <property type="entry name" value="4FE4S_FER_2"/>
    <property type="match status" value="4"/>
</dbReference>
<comment type="caution">
    <text evidence="6">The sequence shown here is derived from an EMBL/GenBank/DDBJ whole genome shotgun (WGS) entry which is preliminary data.</text>
</comment>
<dbReference type="InterPro" id="IPR050572">
    <property type="entry name" value="Fe-S_Ferredoxin"/>
</dbReference>
<dbReference type="Pfam" id="PF00037">
    <property type="entry name" value="Fer4"/>
    <property type="match status" value="1"/>
</dbReference>
<dbReference type="EMBL" id="JAWIIV010000001">
    <property type="protein sequence ID" value="MEC4717859.1"/>
    <property type="molecule type" value="Genomic_DNA"/>
</dbReference>
<reference evidence="6 7" key="1">
    <citation type="submission" date="2023-10" db="EMBL/GenBank/DDBJ databases">
        <title>Noviherbaspirillum sp. CPCC 100848 genome assembly.</title>
        <authorList>
            <person name="Li X.Y."/>
            <person name="Fang X.M."/>
        </authorList>
    </citation>
    <scope>NUCLEOTIDE SEQUENCE [LARGE SCALE GENOMIC DNA]</scope>
    <source>
        <strain evidence="6 7">CPCC 100848</strain>
    </source>
</reference>
<evidence type="ECO:0000313" key="7">
    <source>
        <dbReference type="Proteomes" id="UP001352263"/>
    </source>
</evidence>
<dbReference type="Proteomes" id="UP001352263">
    <property type="component" value="Unassembled WGS sequence"/>
</dbReference>
<keyword evidence="1" id="KW-0004">4Fe-4S</keyword>
<dbReference type="InterPro" id="IPR017896">
    <property type="entry name" value="4Fe4S_Fe-S-bd"/>
</dbReference>
<keyword evidence="4" id="KW-0411">Iron-sulfur</keyword>
<dbReference type="Pfam" id="PF13237">
    <property type="entry name" value="Fer4_10"/>
    <property type="match status" value="1"/>
</dbReference>
<evidence type="ECO:0000313" key="6">
    <source>
        <dbReference type="EMBL" id="MEC4717859.1"/>
    </source>
</evidence>
<dbReference type="InterPro" id="IPR017900">
    <property type="entry name" value="4Fe4S_Fe_S_CS"/>
</dbReference>
<dbReference type="SUPFAM" id="SSF54862">
    <property type="entry name" value="4Fe-4S ferredoxins"/>
    <property type="match status" value="1"/>
</dbReference>
<sequence length="710" mass="75339">MTTKFHVCNCNRSMPLNAVSGQRIGEALGCAPLPVSSQLCGRDAGAYLESIKGVDDVVVACTQESALFRELADEGGSVAPLRFVNIRETGGWSTQSYAALPKMAALLADAARPMQQALPTVSYASQGRVLIIGRADTALGWAEQLQETLDVTVLITGTGAGAQAALPTERSYTVFSGSGVEVQGWLGAFQVTWRQSNPIDLDLCVRCNECVAACPEGAIDLLYQIDEDKCRRHGDCVQACGAVEAISFARRDESRNGDFDLIFDLSDTPLLAMHQPPHGYLAPGPDLRAQMAAAGRLAQMTGEFEKPKYFQYRERLCAHGRNKITGCNACIDICSAEAIGADGDRIRVEPHLCAGCGACTTVCPSGALAYANADVPYNGKRLKTLLDTYARAGGERPCLLFHGQEHGGALIAQLGRLAKAGKSVRGLPARVLPFELHHVASAGIDLWLAAICYGATQVVLLATGREAPEYVAALRLQIGIAQAILSGLGYAGTHMTLIEAATPQELDASLQDIGAFSTTSVPAQAAGFHLFAEKRNSLDFIFDHLYNHAPAAAASGAEEIALPAGAPFGTLSINKQACTLCMACTGTCPSSALLTTADRPQLRFIEKNCVQCGLCAKSCPEQAIELVPRLVPPAAAKATVVLNEAEPFHCIRCSKPIGTLKAIENLLGRLAGHAAFEGNLDRIKMCGDCRVVDMMTSRKPDAIVDLARPR</sequence>
<keyword evidence="3" id="KW-0408">Iron</keyword>
<feature type="domain" description="4Fe-4S ferredoxin-type" evidence="5">
    <location>
        <begin position="569"/>
        <end position="599"/>
    </location>
</feature>
<evidence type="ECO:0000259" key="5">
    <source>
        <dbReference type="PROSITE" id="PS51379"/>
    </source>
</evidence>
<dbReference type="Gene3D" id="3.30.70.20">
    <property type="match status" value="3"/>
</dbReference>
<feature type="domain" description="4Fe-4S ferredoxin-type" evidence="5">
    <location>
        <begin position="600"/>
        <end position="629"/>
    </location>
</feature>
<feature type="domain" description="4Fe-4S ferredoxin-type" evidence="5">
    <location>
        <begin position="195"/>
        <end position="224"/>
    </location>
</feature>
<proteinExistence type="predicted"/>
<gene>
    <name evidence="6" type="ORF">RY831_01735</name>
</gene>
<keyword evidence="7" id="KW-1185">Reference proteome</keyword>
<evidence type="ECO:0000256" key="3">
    <source>
        <dbReference type="ARBA" id="ARBA00023004"/>
    </source>
</evidence>
<dbReference type="PANTHER" id="PTHR43687:SF4">
    <property type="entry name" value="BLR5484 PROTEIN"/>
    <property type="match status" value="1"/>
</dbReference>
<name>A0ABU6J2L7_9BURK</name>
<keyword evidence="2" id="KW-0479">Metal-binding</keyword>
<dbReference type="RefSeq" id="WP_326504604.1">
    <property type="nucleotide sequence ID" value="NZ_JAWIIV010000001.1"/>
</dbReference>
<evidence type="ECO:0000256" key="1">
    <source>
        <dbReference type="ARBA" id="ARBA00022485"/>
    </source>
</evidence>
<evidence type="ECO:0000256" key="4">
    <source>
        <dbReference type="ARBA" id="ARBA00023014"/>
    </source>
</evidence>
<dbReference type="PANTHER" id="PTHR43687">
    <property type="entry name" value="ADENYLYLSULFATE REDUCTASE, BETA SUBUNIT"/>
    <property type="match status" value="1"/>
</dbReference>
<dbReference type="PROSITE" id="PS00198">
    <property type="entry name" value="4FE4S_FER_1"/>
    <property type="match status" value="3"/>
</dbReference>
<accession>A0ABU6J2L7</accession>
<feature type="domain" description="4Fe-4S ferredoxin-type" evidence="5">
    <location>
        <begin position="344"/>
        <end position="373"/>
    </location>
</feature>
<evidence type="ECO:0000256" key="2">
    <source>
        <dbReference type="ARBA" id="ARBA00022723"/>
    </source>
</evidence>
<protein>
    <submittedName>
        <fullName evidence="6">4Fe-4S binding protein</fullName>
    </submittedName>
</protein>